<sequence>MSVVASMLAGMQNIIIGSEAVAHNAVTRHELQRWYRTLYPDVYLPKRQPASLRDRTVGAWLWSRRRGVVAGVAASALHGAQWVDTNTPIELIWRNGRPPPGICARNEAVADDELTWACKLPVTTPARTAFDLARHLPRLPALVRLDALMHATPFSVEEVLRLAKRYPRARGLRQLRELLPLVDGGAASPKETWLRLLLIDAGFPIPTTQIPVHEGWRLVAMLDMGWEDFKVAAEYDGDQHRADRGRYVRDQRRQRTSPRLGWIDVRVIAEDRDDDVIDRVYRALKSRGWQGELTPRGNSRVRRPGTAAA</sequence>
<comment type="caution">
    <text evidence="1">The sequence shown here is derived from an EMBL/GenBank/DDBJ whole genome shotgun (WGS) entry which is preliminary data.</text>
</comment>
<proteinExistence type="predicted"/>
<gene>
    <name evidence="1" type="ORF">C1Y40_03292</name>
</gene>
<name>A0A2S8BIN7_9MYCO</name>
<reference evidence="1 2" key="1">
    <citation type="journal article" date="2017" name="Int. J. Syst. Evol. Microbiol.">
        <title>Mycobacterium talmoniae sp. nov., a slowly growing mycobacterium isolated from human respiratory samples.</title>
        <authorList>
            <person name="Davidson R.M."/>
            <person name="DeGroote M.A."/>
            <person name="Marola J.L."/>
            <person name="Buss S."/>
            <person name="Jones V."/>
            <person name="McNeil M.R."/>
            <person name="Freifeld A.G."/>
            <person name="Elaine Epperson L."/>
            <person name="Hasan N.A."/>
            <person name="Jackson M."/>
            <person name="Iwen P.C."/>
            <person name="Salfinger M."/>
            <person name="Strong M."/>
        </authorList>
    </citation>
    <scope>NUCLEOTIDE SEQUENCE [LARGE SCALE GENOMIC DNA]</scope>
    <source>
        <strain evidence="1 2">ATCC BAA-2683</strain>
    </source>
</reference>
<protein>
    <submittedName>
        <fullName evidence="1">Uncharacterized protein</fullName>
    </submittedName>
</protein>
<evidence type="ECO:0000313" key="1">
    <source>
        <dbReference type="EMBL" id="PQM46547.1"/>
    </source>
</evidence>
<accession>A0A2S8BIN7</accession>
<evidence type="ECO:0000313" key="2">
    <source>
        <dbReference type="Proteomes" id="UP000238296"/>
    </source>
</evidence>
<dbReference type="AlphaFoldDB" id="A0A2S8BIN7"/>
<dbReference type="Proteomes" id="UP000238296">
    <property type="component" value="Unassembled WGS sequence"/>
</dbReference>
<dbReference type="EMBL" id="PPEA01000470">
    <property type="protein sequence ID" value="PQM46547.1"/>
    <property type="molecule type" value="Genomic_DNA"/>
</dbReference>
<organism evidence="1 2">
    <name type="scientific">Mycobacterium talmoniae</name>
    <dbReference type="NCBI Taxonomy" id="1858794"/>
    <lineage>
        <taxon>Bacteria</taxon>
        <taxon>Bacillati</taxon>
        <taxon>Actinomycetota</taxon>
        <taxon>Actinomycetes</taxon>
        <taxon>Mycobacteriales</taxon>
        <taxon>Mycobacteriaceae</taxon>
        <taxon>Mycobacterium</taxon>
    </lineage>
</organism>